<gene>
    <name evidence="1" type="ORF">F6X38_17565</name>
</gene>
<evidence type="ECO:0008006" key="3">
    <source>
        <dbReference type="Google" id="ProtNLM"/>
    </source>
</evidence>
<dbReference type="Proteomes" id="UP000432089">
    <property type="component" value="Unassembled WGS sequence"/>
</dbReference>
<dbReference type="Gene3D" id="1.20.120.330">
    <property type="entry name" value="Nucleotidyltransferases domain 2"/>
    <property type="match status" value="1"/>
</dbReference>
<reference evidence="1 2" key="1">
    <citation type="submission" date="2019-09" db="EMBL/GenBank/DDBJ databases">
        <title>YIM 132180 draft genome.</title>
        <authorList>
            <person name="Zhang K."/>
        </authorList>
    </citation>
    <scope>NUCLEOTIDE SEQUENCE [LARGE SCALE GENOMIC DNA]</scope>
    <source>
        <strain evidence="1 2">YIM 132180</strain>
    </source>
</reference>
<name>A0A7V7PM33_9HYPH</name>
<dbReference type="RefSeq" id="WP_150971917.1">
    <property type="nucleotide sequence ID" value="NZ_VZDO01000015.1"/>
</dbReference>
<sequence length="154" mass="17024">MLDEEPHSLLAVADSLMREASGDAAYRCRAISTAYYAVFHALAGLCASTLMPDVSGSYDAYVRIYRAIDHGPLRQAFSQAPLRTHDRLRSIGDAAIELQSARHAADYLPLRSNAFRDAGTRILIELARQTVESISTLSLVERRLLATSILFKTR</sequence>
<dbReference type="EMBL" id="VZDO01000015">
    <property type="protein sequence ID" value="KAB0677787.1"/>
    <property type="molecule type" value="Genomic_DNA"/>
</dbReference>
<evidence type="ECO:0000313" key="1">
    <source>
        <dbReference type="EMBL" id="KAB0677787.1"/>
    </source>
</evidence>
<keyword evidence="2" id="KW-1185">Reference proteome</keyword>
<dbReference type="AlphaFoldDB" id="A0A7V7PM33"/>
<evidence type="ECO:0000313" key="2">
    <source>
        <dbReference type="Proteomes" id="UP000432089"/>
    </source>
</evidence>
<organism evidence="1 2">
    <name type="scientific">Plantimonas leprariae</name>
    <dbReference type="NCBI Taxonomy" id="2615207"/>
    <lineage>
        <taxon>Bacteria</taxon>
        <taxon>Pseudomonadati</taxon>
        <taxon>Pseudomonadota</taxon>
        <taxon>Alphaproteobacteria</taxon>
        <taxon>Hyphomicrobiales</taxon>
        <taxon>Aurantimonadaceae</taxon>
        <taxon>Plantimonas</taxon>
    </lineage>
</organism>
<comment type="caution">
    <text evidence="1">The sequence shown here is derived from an EMBL/GenBank/DDBJ whole genome shotgun (WGS) entry which is preliminary data.</text>
</comment>
<protein>
    <recommendedName>
        <fullName evidence="3">HEPN domain-containing protein</fullName>
    </recommendedName>
</protein>
<proteinExistence type="predicted"/>
<accession>A0A7V7PM33</accession>